<dbReference type="Proteomes" id="UP000004756">
    <property type="component" value="Unassembled WGS sequence"/>
</dbReference>
<dbReference type="SMART" id="SM00345">
    <property type="entry name" value="HTH_GNTR"/>
    <property type="match status" value="1"/>
</dbReference>
<keyword evidence="6" id="KW-1185">Reference proteome</keyword>
<dbReference type="Gene3D" id="1.20.120.530">
    <property type="entry name" value="GntR ligand-binding domain-like"/>
    <property type="match status" value="1"/>
</dbReference>
<dbReference type="Pfam" id="PF00392">
    <property type="entry name" value="GntR"/>
    <property type="match status" value="1"/>
</dbReference>
<name>C0DB17_9FIRM</name>
<keyword evidence="3" id="KW-0804">Transcription</keyword>
<dbReference type="GO" id="GO:0003700">
    <property type="term" value="F:DNA-binding transcription factor activity"/>
    <property type="evidence" value="ECO:0007669"/>
    <property type="project" value="InterPro"/>
</dbReference>
<organism evidence="5 6">
    <name type="scientific">[Clostridium] asparagiforme DSM 15981</name>
    <dbReference type="NCBI Taxonomy" id="518636"/>
    <lineage>
        <taxon>Bacteria</taxon>
        <taxon>Bacillati</taxon>
        <taxon>Bacillota</taxon>
        <taxon>Clostridia</taxon>
        <taxon>Lachnospirales</taxon>
        <taxon>Lachnospiraceae</taxon>
        <taxon>Enterocloster</taxon>
    </lineage>
</organism>
<dbReference type="SUPFAM" id="SSF48008">
    <property type="entry name" value="GntR ligand-binding domain-like"/>
    <property type="match status" value="1"/>
</dbReference>
<dbReference type="SUPFAM" id="SSF46785">
    <property type="entry name" value="Winged helix' DNA-binding domain"/>
    <property type="match status" value="1"/>
</dbReference>
<dbReference type="InterPro" id="IPR000524">
    <property type="entry name" value="Tscrpt_reg_HTH_GntR"/>
</dbReference>
<dbReference type="HOGENOM" id="CLU_017584_5_2_9"/>
<dbReference type="GO" id="GO:0003677">
    <property type="term" value="F:DNA binding"/>
    <property type="evidence" value="ECO:0007669"/>
    <property type="project" value="UniProtKB-KW"/>
</dbReference>
<dbReference type="Gene3D" id="1.10.10.10">
    <property type="entry name" value="Winged helix-like DNA-binding domain superfamily/Winged helix DNA-binding domain"/>
    <property type="match status" value="1"/>
</dbReference>
<evidence type="ECO:0000256" key="2">
    <source>
        <dbReference type="ARBA" id="ARBA00023125"/>
    </source>
</evidence>
<evidence type="ECO:0000256" key="1">
    <source>
        <dbReference type="ARBA" id="ARBA00023015"/>
    </source>
</evidence>
<accession>C0DB17</accession>
<dbReference type="CDD" id="cd07377">
    <property type="entry name" value="WHTH_GntR"/>
    <property type="match status" value="1"/>
</dbReference>
<dbReference type="InterPro" id="IPR011711">
    <property type="entry name" value="GntR_C"/>
</dbReference>
<reference evidence="5 6" key="1">
    <citation type="submission" date="2009-02" db="EMBL/GenBank/DDBJ databases">
        <title>Draft genome sequence of Clostridium asparagiforme (DSM 15981).</title>
        <authorList>
            <person name="Sudarsanam P."/>
            <person name="Ley R."/>
            <person name="Guruge J."/>
            <person name="Turnbaugh P.J."/>
            <person name="Mahowald M."/>
            <person name="Liep D."/>
            <person name="Gordon J."/>
        </authorList>
    </citation>
    <scope>NUCLEOTIDE SEQUENCE [LARGE SCALE GENOMIC DNA]</scope>
    <source>
        <strain evidence="5 6">DSM 15981</strain>
    </source>
</reference>
<evidence type="ECO:0000313" key="5">
    <source>
        <dbReference type="EMBL" id="EEG51431.1"/>
    </source>
</evidence>
<dbReference type="PROSITE" id="PS50949">
    <property type="entry name" value="HTH_GNTR"/>
    <property type="match status" value="1"/>
</dbReference>
<gene>
    <name evidence="5" type="ORF">CLOSTASPAR_06471</name>
</gene>
<dbReference type="InterPro" id="IPR036390">
    <property type="entry name" value="WH_DNA-bd_sf"/>
</dbReference>
<evidence type="ECO:0000259" key="4">
    <source>
        <dbReference type="PROSITE" id="PS50949"/>
    </source>
</evidence>
<evidence type="ECO:0000313" key="6">
    <source>
        <dbReference type="Proteomes" id="UP000004756"/>
    </source>
</evidence>
<dbReference type="AlphaFoldDB" id="C0DB17"/>
<keyword evidence="1" id="KW-0805">Transcription regulation</keyword>
<feature type="domain" description="HTH gntR-type" evidence="4">
    <location>
        <begin position="20"/>
        <end position="87"/>
    </location>
</feature>
<dbReference type="Pfam" id="PF07729">
    <property type="entry name" value="FCD"/>
    <property type="match status" value="1"/>
</dbReference>
<protein>
    <submittedName>
        <fullName evidence="5">Transcriptional regulator, GntR family</fullName>
    </submittedName>
</protein>
<keyword evidence="2" id="KW-0238">DNA-binding</keyword>
<dbReference type="EMBL" id="ACCJ01000545">
    <property type="protein sequence ID" value="EEG51431.1"/>
    <property type="molecule type" value="Genomic_DNA"/>
</dbReference>
<dbReference type="InterPro" id="IPR008920">
    <property type="entry name" value="TF_FadR/GntR_C"/>
</dbReference>
<dbReference type="PANTHER" id="PTHR43537:SF51">
    <property type="entry name" value="HTH-TYPE TRANSCRIPTIONAL REGULATOR LGOR-RELATED"/>
    <property type="match status" value="1"/>
</dbReference>
<evidence type="ECO:0000256" key="3">
    <source>
        <dbReference type="ARBA" id="ARBA00023163"/>
    </source>
</evidence>
<dbReference type="PRINTS" id="PR00035">
    <property type="entry name" value="HTHGNTR"/>
</dbReference>
<dbReference type="InterPro" id="IPR036388">
    <property type="entry name" value="WH-like_DNA-bd_sf"/>
</dbReference>
<comment type="caution">
    <text evidence="5">The sequence shown here is derived from an EMBL/GenBank/DDBJ whole genome shotgun (WGS) entry which is preliminary data.</text>
</comment>
<dbReference type="PANTHER" id="PTHR43537">
    <property type="entry name" value="TRANSCRIPTIONAL REGULATOR, GNTR FAMILY"/>
    <property type="match status" value="1"/>
</dbReference>
<proteinExistence type="predicted"/>
<sequence>MELKMYPIFWKETLFNMTKKSLKSQAYNNIKEKIISCEYSPGMLLNEEILCETFNVSRTPIRDALSRLEQEGLITIWPKKGIIVSSLSISEVNNLFELRLLLEPYSIQNYGYTLDENVLMDYYQKFLRMDLTRDSKNFFVIDDNFHDFLNNAVPNHYIQENFKIINNQNQRIRIITGQRAVQRLEDTRSEHLAIVKACVKKDWKAAAEAMYEHLLQSKNATFEMLLSRDDLLLNT</sequence>
<dbReference type="SMART" id="SM00895">
    <property type="entry name" value="FCD"/>
    <property type="match status" value="1"/>
</dbReference>